<evidence type="ECO:0000313" key="3">
    <source>
        <dbReference type="Proteomes" id="UP000786811"/>
    </source>
</evidence>
<protein>
    <submittedName>
        <fullName evidence="2">Uncharacterized protein</fullName>
    </submittedName>
</protein>
<dbReference type="EMBL" id="CAJNRD030001123">
    <property type="protein sequence ID" value="CAG5103581.1"/>
    <property type="molecule type" value="Genomic_DNA"/>
</dbReference>
<keyword evidence="3" id="KW-1185">Reference proteome</keyword>
<organism evidence="2 3">
    <name type="scientific">Cotesia congregata</name>
    <name type="common">Parasitoid wasp</name>
    <name type="synonym">Apanteles congregatus</name>
    <dbReference type="NCBI Taxonomy" id="51543"/>
    <lineage>
        <taxon>Eukaryota</taxon>
        <taxon>Metazoa</taxon>
        <taxon>Ecdysozoa</taxon>
        <taxon>Arthropoda</taxon>
        <taxon>Hexapoda</taxon>
        <taxon>Insecta</taxon>
        <taxon>Pterygota</taxon>
        <taxon>Neoptera</taxon>
        <taxon>Endopterygota</taxon>
        <taxon>Hymenoptera</taxon>
        <taxon>Apocrita</taxon>
        <taxon>Ichneumonoidea</taxon>
        <taxon>Braconidae</taxon>
        <taxon>Microgastrinae</taxon>
        <taxon>Cotesia</taxon>
    </lineage>
</organism>
<reference evidence="2" key="1">
    <citation type="submission" date="2021-04" db="EMBL/GenBank/DDBJ databases">
        <authorList>
            <person name="Chebbi M.A.C M."/>
        </authorList>
    </citation>
    <scope>NUCLEOTIDE SEQUENCE</scope>
</reference>
<gene>
    <name evidence="2" type="ORF">HICCMSTLAB_LOCUS11581</name>
</gene>
<feature type="region of interest" description="Disordered" evidence="1">
    <location>
        <begin position="38"/>
        <end position="59"/>
    </location>
</feature>
<sequence>MGVLAVNTLSFKGGDEGNYSVQLVVSCRIENKVSRLRERASEKASRATPPGLAPERQSGRRALIIAQLGDAERSKRSFKLRTCQFSPPVCRDFRAESLEEQRTEKRKVVGRCRGREEEPGLSQCWRCCPPAFTPTEVALGESPLSLAP</sequence>
<comment type="caution">
    <text evidence="2">The sequence shown here is derived from an EMBL/GenBank/DDBJ whole genome shotgun (WGS) entry which is preliminary data.</text>
</comment>
<evidence type="ECO:0000256" key="1">
    <source>
        <dbReference type="SAM" id="MobiDB-lite"/>
    </source>
</evidence>
<dbReference type="Proteomes" id="UP000786811">
    <property type="component" value="Unassembled WGS sequence"/>
</dbReference>
<evidence type="ECO:0000313" key="2">
    <source>
        <dbReference type="EMBL" id="CAG5103581.1"/>
    </source>
</evidence>
<dbReference type="AlphaFoldDB" id="A0A8J2HPF9"/>
<feature type="non-terminal residue" evidence="2">
    <location>
        <position position="148"/>
    </location>
</feature>
<accession>A0A8J2HPF9</accession>
<name>A0A8J2HPF9_COTCN</name>
<proteinExistence type="predicted"/>